<accession>A0A7W7YPW4</accession>
<sequence length="186" mass="21039">MNLVELAQRLRQTRLDKGLTLDEVAAASGVGKGILSKVENFRVTPTLPTLAKLSEALGVKLSVLLDGLDARPRISIVRRDERKLIERDRTQSNIDYESLAHRRADRAMDPFELRIPAHGGRVEAMPHEGEEFLIVLEGKVAFEFDQETYQLEAGDSLYFDAETNHRLFNETATDARVLCVFLGRRY</sequence>
<dbReference type="GO" id="GO:0003700">
    <property type="term" value="F:DNA-binding transcription factor activity"/>
    <property type="evidence" value="ECO:0007669"/>
    <property type="project" value="TreeGrafter"/>
</dbReference>
<organism evidence="3 4">
    <name type="scientific">Prosthecobacter dejongeii</name>
    <dbReference type="NCBI Taxonomy" id="48465"/>
    <lineage>
        <taxon>Bacteria</taxon>
        <taxon>Pseudomonadati</taxon>
        <taxon>Verrucomicrobiota</taxon>
        <taxon>Verrucomicrobiia</taxon>
        <taxon>Verrucomicrobiales</taxon>
        <taxon>Verrucomicrobiaceae</taxon>
        <taxon>Prosthecobacter</taxon>
    </lineage>
</organism>
<dbReference type="InterPro" id="IPR050807">
    <property type="entry name" value="TransReg_Diox_bact_type"/>
</dbReference>
<dbReference type="InterPro" id="IPR001387">
    <property type="entry name" value="Cro/C1-type_HTH"/>
</dbReference>
<evidence type="ECO:0000256" key="1">
    <source>
        <dbReference type="ARBA" id="ARBA00023125"/>
    </source>
</evidence>
<dbReference type="Proteomes" id="UP000534294">
    <property type="component" value="Unassembled WGS sequence"/>
</dbReference>
<proteinExistence type="predicted"/>
<keyword evidence="1" id="KW-0238">DNA-binding</keyword>
<protein>
    <submittedName>
        <fullName evidence="3">Transcriptional regulator with XRE-family HTH domain</fullName>
    </submittedName>
</protein>
<dbReference type="Pfam" id="PF07883">
    <property type="entry name" value="Cupin_2"/>
    <property type="match status" value="1"/>
</dbReference>
<reference evidence="3 4" key="1">
    <citation type="submission" date="2020-08" db="EMBL/GenBank/DDBJ databases">
        <title>Genomic Encyclopedia of Type Strains, Phase IV (KMG-IV): sequencing the most valuable type-strain genomes for metagenomic binning, comparative biology and taxonomic classification.</title>
        <authorList>
            <person name="Goeker M."/>
        </authorList>
    </citation>
    <scope>NUCLEOTIDE SEQUENCE [LARGE SCALE GENOMIC DNA]</scope>
    <source>
        <strain evidence="3 4">DSM 12251</strain>
    </source>
</reference>
<dbReference type="Pfam" id="PF01381">
    <property type="entry name" value="HTH_3"/>
    <property type="match status" value="1"/>
</dbReference>
<evidence type="ECO:0000313" key="4">
    <source>
        <dbReference type="Proteomes" id="UP000534294"/>
    </source>
</evidence>
<dbReference type="SUPFAM" id="SSF47413">
    <property type="entry name" value="lambda repressor-like DNA-binding domains"/>
    <property type="match status" value="1"/>
</dbReference>
<dbReference type="GO" id="GO:0003677">
    <property type="term" value="F:DNA binding"/>
    <property type="evidence" value="ECO:0007669"/>
    <property type="project" value="UniProtKB-KW"/>
</dbReference>
<dbReference type="SMART" id="SM00530">
    <property type="entry name" value="HTH_XRE"/>
    <property type="match status" value="1"/>
</dbReference>
<dbReference type="PANTHER" id="PTHR46797:SF1">
    <property type="entry name" value="METHYLPHOSPHONATE SYNTHASE"/>
    <property type="match status" value="1"/>
</dbReference>
<dbReference type="InterPro" id="IPR011051">
    <property type="entry name" value="RmlC_Cupin_sf"/>
</dbReference>
<evidence type="ECO:0000313" key="3">
    <source>
        <dbReference type="EMBL" id="MBB5040165.1"/>
    </source>
</evidence>
<dbReference type="SUPFAM" id="SSF51182">
    <property type="entry name" value="RmlC-like cupins"/>
    <property type="match status" value="1"/>
</dbReference>
<dbReference type="CDD" id="cd00093">
    <property type="entry name" value="HTH_XRE"/>
    <property type="match status" value="1"/>
</dbReference>
<keyword evidence="4" id="KW-1185">Reference proteome</keyword>
<dbReference type="CDD" id="cd02209">
    <property type="entry name" value="cupin_XRE_C"/>
    <property type="match status" value="1"/>
</dbReference>
<dbReference type="EMBL" id="JACHIF010000011">
    <property type="protein sequence ID" value="MBB5040165.1"/>
    <property type="molecule type" value="Genomic_DNA"/>
</dbReference>
<dbReference type="InterPro" id="IPR010982">
    <property type="entry name" value="Lambda_DNA-bd_dom_sf"/>
</dbReference>
<gene>
    <name evidence="3" type="ORF">HNQ64_004444</name>
</gene>
<dbReference type="AlphaFoldDB" id="A0A7W7YPW4"/>
<dbReference type="GO" id="GO:0005829">
    <property type="term" value="C:cytosol"/>
    <property type="evidence" value="ECO:0007669"/>
    <property type="project" value="TreeGrafter"/>
</dbReference>
<feature type="domain" description="HTH cro/C1-type" evidence="2">
    <location>
        <begin position="10"/>
        <end position="64"/>
    </location>
</feature>
<name>A0A7W7YPW4_9BACT</name>
<evidence type="ECO:0000259" key="2">
    <source>
        <dbReference type="PROSITE" id="PS50943"/>
    </source>
</evidence>
<dbReference type="InterPro" id="IPR014710">
    <property type="entry name" value="RmlC-like_jellyroll"/>
</dbReference>
<dbReference type="PANTHER" id="PTHR46797">
    <property type="entry name" value="HTH-TYPE TRANSCRIPTIONAL REGULATOR"/>
    <property type="match status" value="1"/>
</dbReference>
<dbReference type="PROSITE" id="PS50943">
    <property type="entry name" value="HTH_CROC1"/>
    <property type="match status" value="1"/>
</dbReference>
<dbReference type="InterPro" id="IPR013096">
    <property type="entry name" value="Cupin_2"/>
</dbReference>
<dbReference type="RefSeq" id="WP_184212670.1">
    <property type="nucleotide sequence ID" value="NZ_JACHIF010000011.1"/>
</dbReference>
<comment type="caution">
    <text evidence="3">The sequence shown here is derived from an EMBL/GenBank/DDBJ whole genome shotgun (WGS) entry which is preliminary data.</text>
</comment>
<dbReference type="Gene3D" id="1.10.260.40">
    <property type="entry name" value="lambda repressor-like DNA-binding domains"/>
    <property type="match status" value="1"/>
</dbReference>
<dbReference type="Gene3D" id="2.60.120.10">
    <property type="entry name" value="Jelly Rolls"/>
    <property type="match status" value="1"/>
</dbReference>